<dbReference type="AlphaFoldDB" id="A0A373F8S1"/>
<evidence type="ECO:0000259" key="6">
    <source>
        <dbReference type="PROSITE" id="PS50887"/>
    </source>
</evidence>
<dbReference type="SUPFAM" id="SSF141868">
    <property type="entry name" value="EAL domain-like"/>
    <property type="match status" value="1"/>
</dbReference>
<dbReference type="Gene3D" id="3.30.450.40">
    <property type="match status" value="1"/>
</dbReference>
<dbReference type="Gene3D" id="3.30.70.270">
    <property type="match status" value="1"/>
</dbReference>
<evidence type="ECO:0000313" key="8">
    <source>
        <dbReference type="Proteomes" id="UP000261948"/>
    </source>
</evidence>
<dbReference type="Pfam" id="PF08448">
    <property type="entry name" value="PAS_4"/>
    <property type="match status" value="1"/>
</dbReference>
<dbReference type="InterPro" id="IPR003018">
    <property type="entry name" value="GAF"/>
</dbReference>
<dbReference type="PROSITE" id="PS50887">
    <property type="entry name" value="GGDEF"/>
    <property type="match status" value="1"/>
</dbReference>
<dbReference type="OrthoDB" id="9813903at2"/>
<feature type="domain" description="GGDEF" evidence="6">
    <location>
        <begin position="460"/>
        <end position="592"/>
    </location>
</feature>
<dbReference type="PIRSF" id="PIRSF005925">
    <property type="entry name" value="Dos"/>
    <property type="match status" value="1"/>
</dbReference>
<dbReference type="NCBIfam" id="TIGR00229">
    <property type="entry name" value="sensory_box"/>
    <property type="match status" value="2"/>
</dbReference>
<dbReference type="CDD" id="cd01949">
    <property type="entry name" value="GGDEF"/>
    <property type="match status" value="1"/>
</dbReference>
<dbReference type="InterPro" id="IPR029016">
    <property type="entry name" value="GAF-like_dom_sf"/>
</dbReference>
<dbReference type="Pfam" id="PF00563">
    <property type="entry name" value="EAL"/>
    <property type="match status" value="1"/>
</dbReference>
<evidence type="ECO:0000259" key="5">
    <source>
        <dbReference type="PROSITE" id="PS50883"/>
    </source>
</evidence>
<dbReference type="InterPro" id="IPR001633">
    <property type="entry name" value="EAL_dom"/>
</dbReference>
<dbReference type="Pfam" id="PF13426">
    <property type="entry name" value="PAS_9"/>
    <property type="match status" value="1"/>
</dbReference>
<sequence>MQESDKGEQHRVWRQAQMQALDRVMAMAEFGLDGSLLYANDNYLQLMGLTLEQAVGRKHRSFCSQRLLSSPKYQQVWDLLCAGNAYSGVVERLRSDGSSCWLEATYSPVLDEQSQVSHILKIASNITERRAREQLQKENLRRLSLVADATDTAVVISDSEARIVHVNAGFTRMLGWTAEEVVGKITIPLIAPQLSAEFLAQCQKELREGRSLAREEVVVGKQGQRYWAKVISNPIKDAHGGLRYTVSMFTDITSSKMHEALQHRVLEAMARERPLSEVLEMVCLEVERIAPEVTASILEVDEHGLLHPLAGPGLPTSYSQLLDGLPIGPKAGSCGTAAWRNAPVQVDDIATDPLWEDYKQLVLPLGYQACWSTPIRNSQGKPIGTFAFYYRAARKEASLDFHQQLVDACTHLCSLALEREHARARIRQLAFYDSLTGLPNRSLLLAKADQAIATASRNEQQLAVLFMDLDRFKQVNDSLGHMAGDELLRIVASRLQQVLGSSDIAGRLSGDEFVAVLTQCDGEQVASVIERLQDLVTTPLIVANTSLTISASIGISMFPADGRDMETLLQRADMAMYQAKSQGRGRFSFFSSEMNQLAQERLALETALRKALQRGGLHLHYQPQLDLNSGELYGVEALARWSHPELGEISPARFIPLAEESGLIADLGRWALDEACEQLARWRTQGLNIPAVSVNLSPSSFHNLDLPRTIADTLKRNALQPENLTLELTESILLDTNPSTMKTIHEVHAHGVRLSMDDFGTGYSSLSYLRSLPVSELKLDRSFVADLEDNEAARALSSAILGIGQSLHLTVVAEGVETQMQNVLLREQGYPVAQGYLFARPLPPEGLAQWIKERQKAPPALAPAPQAGVGPNEEAAARQSLDAQEGQ</sequence>
<dbReference type="InterPro" id="IPR012226">
    <property type="entry name" value="Diguanyl_cyclase/Pdiesterase"/>
</dbReference>
<dbReference type="Pfam" id="PF00990">
    <property type="entry name" value="GGDEF"/>
    <property type="match status" value="1"/>
</dbReference>
<dbReference type="SMART" id="SM00052">
    <property type="entry name" value="EAL"/>
    <property type="match status" value="1"/>
</dbReference>
<dbReference type="InterPro" id="IPR000014">
    <property type="entry name" value="PAS"/>
</dbReference>
<dbReference type="InterPro" id="IPR035919">
    <property type="entry name" value="EAL_sf"/>
</dbReference>
<comment type="caution">
    <text evidence="7">The sequence shown here is derived from an EMBL/GenBank/DDBJ whole genome shotgun (WGS) entry which is preliminary data.</text>
</comment>
<dbReference type="PROSITE" id="PS50112">
    <property type="entry name" value="PAS"/>
    <property type="match status" value="2"/>
</dbReference>
<dbReference type="PROSITE" id="PS50883">
    <property type="entry name" value="EAL"/>
    <property type="match status" value="1"/>
</dbReference>
<dbReference type="InterPro" id="IPR000700">
    <property type="entry name" value="PAS-assoc_C"/>
</dbReference>
<dbReference type="EMBL" id="QURR01000044">
    <property type="protein sequence ID" value="RGE39839.1"/>
    <property type="molecule type" value="Genomic_DNA"/>
</dbReference>
<feature type="domain" description="PAS" evidence="3">
    <location>
        <begin position="33"/>
        <end position="57"/>
    </location>
</feature>
<dbReference type="PANTHER" id="PTHR44757:SF2">
    <property type="entry name" value="BIOFILM ARCHITECTURE MAINTENANCE PROTEIN MBAA"/>
    <property type="match status" value="1"/>
</dbReference>
<evidence type="ECO:0000259" key="4">
    <source>
        <dbReference type="PROSITE" id="PS50113"/>
    </source>
</evidence>
<evidence type="ECO:0000313" key="7">
    <source>
        <dbReference type="EMBL" id="RGE39839.1"/>
    </source>
</evidence>
<feature type="domain" description="PAC" evidence="4">
    <location>
        <begin position="212"/>
        <end position="264"/>
    </location>
</feature>
<feature type="compositionally biased region" description="Low complexity" evidence="2">
    <location>
        <begin position="857"/>
        <end position="871"/>
    </location>
</feature>
<feature type="region of interest" description="Disordered" evidence="2">
    <location>
        <begin position="853"/>
        <end position="887"/>
    </location>
</feature>
<dbReference type="SUPFAM" id="SSF55785">
    <property type="entry name" value="PYP-like sensor domain (PAS domain)"/>
    <property type="match status" value="2"/>
</dbReference>
<gene>
    <name evidence="7" type="ORF">DZC30_21210</name>
</gene>
<dbReference type="InterPro" id="IPR001610">
    <property type="entry name" value="PAC"/>
</dbReference>
<dbReference type="Pfam" id="PF13185">
    <property type="entry name" value="GAF_2"/>
    <property type="match status" value="1"/>
</dbReference>
<dbReference type="SUPFAM" id="SSF55781">
    <property type="entry name" value="GAF domain-like"/>
    <property type="match status" value="1"/>
</dbReference>
<comment type="catalytic activity">
    <reaction evidence="1">
        <text>3',3'-c-di-GMP + H2O = 5'-phosphoguanylyl(3'-&gt;5')guanosine + H(+)</text>
        <dbReference type="Rhea" id="RHEA:24902"/>
        <dbReference type="ChEBI" id="CHEBI:15377"/>
        <dbReference type="ChEBI" id="CHEBI:15378"/>
        <dbReference type="ChEBI" id="CHEBI:58754"/>
        <dbReference type="ChEBI" id="CHEBI:58805"/>
        <dbReference type="EC" id="3.1.4.52"/>
    </reaction>
    <physiologicalReaction direction="left-to-right" evidence="1">
        <dbReference type="Rhea" id="RHEA:24903"/>
    </physiologicalReaction>
</comment>
<dbReference type="SUPFAM" id="SSF55073">
    <property type="entry name" value="Nucleotide cyclase"/>
    <property type="match status" value="1"/>
</dbReference>
<keyword evidence="8" id="KW-1185">Reference proteome</keyword>
<dbReference type="InterPro" id="IPR000160">
    <property type="entry name" value="GGDEF_dom"/>
</dbReference>
<dbReference type="InterPro" id="IPR035965">
    <property type="entry name" value="PAS-like_dom_sf"/>
</dbReference>
<dbReference type="InterPro" id="IPR029787">
    <property type="entry name" value="Nucleotide_cyclase"/>
</dbReference>
<feature type="domain" description="PAS" evidence="3">
    <location>
        <begin position="139"/>
        <end position="209"/>
    </location>
</feature>
<proteinExistence type="predicted"/>
<dbReference type="GO" id="GO:0071732">
    <property type="term" value="P:cellular response to nitric oxide"/>
    <property type="evidence" value="ECO:0007669"/>
    <property type="project" value="UniProtKB-ARBA"/>
</dbReference>
<dbReference type="SMART" id="SM00267">
    <property type="entry name" value="GGDEF"/>
    <property type="match status" value="1"/>
</dbReference>
<dbReference type="Gene3D" id="3.20.20.450">
    <property type="entry name" value="EAL domain"/>
    <property type="match status" value="1"/>
</dbReference>
<dbReference type="InterPro" id="IPR043128">
    <property type="entry name" value="Rev_trsase/Diguanyl_cyclase"/>
</dbReference>
<dbReference type="PANTHER" id="PTHR44757">
    <property type="entry name" value="DIGUANYLATE CYCLASE DGCP"/>
    <property type="match status" value="1"/>
</dbReference>
<dbReference type="SMART" id="SM00086">
    <property type="entry name" value="PAC"/>
    <property type="match status" value="2"/>
</dbReference>
<dbReference type="FunFam" id="3.30.70.270:FF:000001">
    <property type="entry name" value="Diguanylate cyclase domain protein"/>
    <property type="match status" value="1"/>
</dbReference>
<dbReference type="PROSITE" id="PS50113">
    <property type="entry name" value="PAC"/>
    <property type="match status" value="2"/>
</dbReference>
<feature type="domain" description="PAC" evidence="4">
    <location>
        <begin position="86"/>
        <end position="138"/>
    </location>
</feature>
<dbReference type="CDD" id="cd00130">
    <property type="entry name" value="PAS"/>
    <property type="match status" value="2"/>
</dbReference>
<dbReference type="FunFam" id="3.20.20.450:FF:000001">
    <property type="entry name" value="Cyclic di-GMP phosphodiesterase yahA"/>
    <property type="match status" value="1"/>
</dbReference>
<evidence type="ECO:0000256" key="2">
    <source>
        <dbReference type="SAM" id="MobiDB-lite"/>
    </source>
</evidence>
<organism evidence="7 8">
    <name type="scientific">Comamonas testosteroni</name>
    <name type="common">Pseudomonas testosteroni</name>
    <dbReference type="NCBI Taxonomy" id="285"/>
    <lineage>
        <taxon>Bacteria</taxon>
        <taxon>Pseudomonadati</taxon>
        <taxon>Pseudomonadota</taxon>
        <taxon>Betaproteobacteria</taxon>
        <taxon>Burkholderiales</taxon>
        <taxon>Comamonadaceae</taxon>
        <taxon>Comamonas</taxon>
    </lineage>
</organism>
<name>A0A373F8S1_COMTE</name>
<dbReference type="Gene3D" id="3.30.450.20">
    <property type="entry name" value="PAS domain"/>
    <property type="match status" value="2"/>
</dbReference>
<dbReference type="SMART" id="SM00091">
    <property type="entry name" value="PAS"/>
    <property type="match status" value="2"/>
</dbReference>
<dbReference type="CDD" id="cd01948">
    <property type="entry name" value="EAL"/>
    <property type="match status" value="1"/>
</dbReference>
<dbReference type="InterPro" id="IPR052155">
    <property type="entry name" value="Biofilm_reg_signaling"/>
</dbReference>
<protein>
    <submittedName>
        <fullName evidence="7">EAL domain-containing protein</fullName>
    </submittedName>
</protein>
<dbReference type="GO" id="GO:0071111">
    <property type="term" value="F:cyclic-guanylate-specific phosphodiesterase activity"/>
    <property type="evidence" value="ECO:0007669"/>
    <property type="project" value="UniProtKB-EC"/>
</dbReference>
<feature type="domain" description="EAL" evidence="5">
    <location>
        <begin position="601"/>
        <end position="855"/>
    </location>
</feature>
<dbReference type="SMART" id="SM00065">
    <property type="entry name" value="GAF"/>
    <property type="match status" value="1"/>
</dbReference>
<evidence type="ECO:0000259" key="3">
    <source>
        <dbReference type="PROSITE" id="PS50112"/>
    </source>
</evidence>
<dbReference type="NCBIfam" id="TIGR00254">
    <property type="entry name" value="GGDEF"/>
    <property type="match status" value="1"/>
</dbReference>
<evidence type="ECO:0000256" key="1">
    <source>
        <dbReference type="ARBA" id="ARBA00051114"/>
    </source>
</evidence>
<reference evidence="7 8" key="1">
    <citation type="submission" date="2018-08" db="EMBL/GenBank/DDBJ databases">
        <title>Comamonas testosteroni strain SWCO2.</title>
        <authorList>
            <person name="Jiang N."/>
            <person name="Zhang X.Z."/>
        </authorList>
    </citation>
    <scope>NUCLEOTIDE SEQUENCE [LARGE SCALE GENOMIC DNA]</scope>
    <source>
        <strain evidence="7 8">SWCO2</strain>
    </source>
</reference>
<accession>A0A373F8S1</accession>
<dbReference type="Proteomes" id="UP000261948">
    <property type="component" value="Unassembled WGS sequence"/>
</dbReference>
<dbReference type="InterPro" id="IPR013656">
    <property type="entry name" value="PAS_4"/>
</dbReference>